<accession>A0A4S4N4V8</accession>
<sequence length="65" mass="7102">MSPSSTQSSLATPENTPVLPVRKGGRVWDPSRGVDVFKRGSEEVLARFLKMGSFEEGESQKPHVS</sequence>
<evidence type="ECO:0000256" key="1">
    <source>
        <dbReference type="SAM" id="MobiDB-lite"/>
    </source>
</evidence>
<dbReference type="AlphaFoldDB" id="A0A4S4N4V8"/>
<protein>
    <submittedName>
        <fullName evidence="2">Uncharacterized protein</fullName>
    </submittedName>
</protein>
<feature type="region of interest" description="Disordered" evidence="1">
    <location>
        <begin position="1"/>
        <end position="25"/>
    </location>
</feature>
<dbReference type="EMBL" id="SGPM01000010">
    <property type="protein sequence ID" value="THH33157.1"/>
    <property type="molecule type" value="Genomic_DNA"/>
</dbReference>
<keyword evidence="3" id="KW-1185">Reference proteome</keyword>
<proteinExistence type="predicted"/>
<evidence type="ECO:0000313" key="2">
    <source>
        <dbReference type="EMBL" id="THH33157.1"/>
    </source>
</evidence>
<name>A0A4S4N4V8_9APHY</name>
<comment type="caution">
    <text evidence="2">The sequence shown here is derived from an EMBL/GenBank/DDBJ whole genome shotgun (WGS) entry which is preliminary data.</text>
</comment>
<feature type="compositionally biased region" description="Polar residues" evidence="1">
    <location>
        <begin position="1"/>
        <end position="15"/>
    </location>
</feature>
<evidence type="ECO:0000313" key="3">
    <source>
        <dbReference type="Proteomes" id="UP000308730"/>
    </source>
</evidence>
<dbReference type="Proteomes" id="UP000308730">
    <property type="component" value="Unassembled WGS sequence"/>
</dbReference>
<reference evidence="2 3" key="1">
    <citation type="submission" date="2019-02" db="EMBL/GenBank/DDBJ databases">
        <title>Genome sequencing of the rare red list fungi Antrodiella citrinella (Flaviporus citrinellus).</title>
        <authorList>
            <person name="Buettner E."/>
            <person name="Kellner H."/>
        </authorList>
    </citation>
    <scope>NUCLEOTIDE SEQUENCE [LARGE SCALE GENOMIC DNA]</scope>
    <source>
        <strain evidence="2 3">DSM 108506</strain>
    </source>
</reference>
<dbReference type="OrthoDB" id="3257011at2759"/>
<organism evidence="2 3">
    <name type="scientific">Antrodiella citrinella</name>
    <dbReference type="NCBI Taxonomy" id="2447956"/>
    <lineage>
        <taxon>Eukaryota</taxon>
        <taxon>Fungi</taxon>
        <taxon>Dikarya</taxon>
        <taxon>Basidiomycota</taxon>
        <taxon>Agaricomycotina</taxon>
        <taxon>Agaricomycetes</taxon>
        <taxon>Polyporales</taxon>
        <taxon>Steccherinaceae</taxon>
        <taxon>Antrodiella</taxon>
    </lineage>
</organism>
<gene>
    <name evidence="2" type="ORF">EUX98_g1060</name>
</gene>